<proteinExistence type="predicted"/>
<evidence type="ECO:0000313" key="2">
    <source>
        <dbReference type="EMBL" id="GFR02438.1"/>
    </source>
</evidence>
<organism evidence="2 3">
    <name type="scientific">Trichonephila clavata</name>
    <name type="common">Joro spider</name>
    <name type="synonym">Nephila clavata</name>
    <dbReference type="NCBI Taxonomy" id="2740835"/>
    <lineage>
        <taxon>Eukaryota</taxon>
        <taxon>Metazoa</taxon>
        <taxon>Ecdysozoa</taxon>
        <taxon>Arthropoda</taxon>
        <taxon>Chelicerata</taxon>
        <taxon>Arachnida</taxon>
        <taxon>Araneae</taxon>
        <taxon>Araneomorphae</taxon>
        <taxon>Entelegynae</taxon>
        <taxon>Araneoidea</taxon>
        <taxon>Nephilidae</taxon>
        <taxon>Trichonephila</taxon>
    </lineage>
</organism>
<dbReference type="AlphaFoldDB" id="A0A8X6IWH4"/>
<keyword evidence="3" id="KW-1185">Reference proteome</keyword>
<name>A0A8X6IWH4_TRICU</name>
<reference evidence="2" key="1">
    <citation type="submission" date="2020-07" db="EMBL/GenBank/DDBJ databases">
        <title>Multicomponent nature underlies the extraordinary mechanical properties of spider dragline silk.</title>
        <authorList>
            <person name="Kono N."/>
            <person name="Nakamura H."/>
            <person name="Mori M."/>
            <person name="Yoshida Y."/>
            <person name="Ohtoshi R."/>
            <person name="Malay A.D."/>
            <person name="Moran D.A.P."/>
            <person name="Tomita M."/>
            <person name="Numata K."/>
            <person name="Arakawa K."/>
        </authorList>
    </citation>
    <scope>NUCLEOTIDE SEQUENCE</scope>
</reference>
<evidence type="ECO:0000256" key="1">
    <source>
        <dbReference type="SAM" id="MobiDB-lite"/>
    </source>
</evidence>
<evidence type="ECO:0000313" key="3">
    <source>
        <dbReference type="Proteomes" id="UP000887116"/>
    </source>
</evidence>
<comment type="caution">
    <text evidence="2">The sequence shown here is derived from an EMBL/GenBank/DDBJ whole genome shotgun (WGS) entry which is preliminary data.</text>
</comment>
<dbReference type="EMBL" id="BMAO01025416">
    <property type="protein sequence ID" value="GFR02438.1"/>
    <property type="molecule type" value="Genomic_DNA"/>
</dbReference>
<protein>
    <submittedName>
        <fullName evidence="2">Uncharacterized protein</fullName>
    </submittedName>
</protein>
<accession>A0A8X6IWH4</accession>
<gene>
    <name evidence="2" type="ORF">TNCT_322841</name>
</gene>
<sequence length="102" mass="11655">MLSRNGTNNFDFQSSDEDIRTNSSLSQYPLEDFETQTNLTNKKNPPRLPIYQHSCLGEGIGGWINLRFDSNFVSQEARDPKPRLIISFGLQSGLFIKDLIIF</sequence>
<dbReference type="Proteomes" id="UP000887116">
    <property type="component" value="Unassembled WGS sequence"/>
</dbReference>
<feature type="compositionally biased region" description="Polar residues" evidence="1">
    <location>
        <begin position="1"/>
        <end position="13"/>
    </location>
</feature>
<feature type="region of interest" description="Disordered" evidence="1">
    <location>
        <begin position="1"/>
        <end position="21"/>
    </location>
</feature>